<dbReference type="AlphaFoldDB" id="A0A3D9CGQ0"/>
<dbReference type="InterPro" id="IPR003675">
    <property type="entry name" value="Rce1/LyrA-like_dom"/>
</dbReference>
<dbReference type="PANTHER" id="PTHR36435">
    <property type="entry name" value="SLR1288 PROTEIN"/>
    <property type="match status" value="1"/>
</dbReference>
<keyword evidence="1" id="KW-0472">Membrane</keyword>
<dbReference type="GO" id="GO:0004175">
    <property type="term" value="F:endopeptidase activity"/>
    <property type="evidence" value="ECO:0007669"/>
    <property type="project" value="UniProtKB-ARBA"/>
</dbReference>
<feature type="transmembrane region" description="Helical" evidence="1">
    <location>
        <begin position="127"/>
        <end position="144"/>
    </location>
</feature>
<dbReference type="EMBL" id="QNUE01000022">
    <property type="protein sequence ID" value="REC64914.1"/>
    <property type="molecule type" value="Genomic_DNA"/>
</dbReference>
<accession>A0A3D9CGQ0</accession>
<dbReference type="Proteomes" id="UP000256769">
    <property type="component" value="Unassembled WGS sequence"/>
</dbReference>
<feature type="transmembrane region" description="Helical" evidence="1">
    <location>
        <begin position="156"/>
        <end position="174"/>
    </location>
</feature>
<feature type="transmembrane region" description="Helical" evidence="1">
    <location>
        <begin position="85"/>
        <end position="107"/>
    </location>
</feature>
<protein>
    <recommendedName>
        <fullName evidence="2">CAAX prenyl protease 2/Lysostaphin resistance protein A-like domain-containing protein</fullName>
    </recommendedName>
</protein>
<dbReference type="InterPro" id="IPR052710">
    <property type="entry name" value="CAAX_protease"/>
</dbReference>
<evidence type="ECO:0000313" key="4">
    <source>
        <dbReference type="Proteomes" id="UP000256769"/>
    </source>
</evidence>
<keyword evidence="1" id="KW-1133">Transmembrane helix</keyword>
<feature type="transmembrane region" description="Helical" evidence="1">
    <location>
        <begin position="41"/>
        <end position="64"/>
    </location>
</feature>
<feature type="transmembrane region" description="Helical" evidence="1">
    <location>
        <begin position="206"/>
        <end position="225"/>
    </location>
</feature>
<dbReference type="PANTHER" id="PTHR36435:SF1">
    <property type="entry name" value="CAAX AMINO TERMINAL PROTEASE FAMILY PROTEIN"/>
    <property type="match status" value="1"/>
</dbReference>
<organism evidence="3 4">
    <name type="scientific">Chryseobacterium flavum</name>
    <dbReference type="NCBI Taxonomy" id="415851"/>
    <lineage>
        <taxon>Bacteria</taxon>
        <taxon>Pseudomonadati</taxon>
        <taxon>Bacteroidota</taxon>
        <taxon>Flavobacteriia</taxon>
        <taxon>Flavobacteriales</taxon>
        <taxon>Weeksellaceae</taxon>
        <taxon>Chryseobacterium group</taxon>
        <taxon>Chryseobacterium</taxon>
    </lineage>
</organism>
<dbReference type="GO" id="GO:0080120">
    <property type="term" value="P:CAAX-box protein maturation"/>
    <property type="evidence" value="ECO:0007669"/>
    <property type="project" value="UniProtKB-ARBA"/>
</dbReference>
<keyword evidence="4" id="KW-1185">Reference proteome</keyword>
<keyword evidence="1" id="KW-0812">Transmembrane</keyword>
<evidence type="ECO:0000313" key="3">
    <source>
        <dbReference type="EMBL" id="REC64914.1"/>
    </source>
</evidence>
<evidence type="ECO:0000256" key="1">
    <source>
        <dbReference type="SAM" id="Phobius"/>
    </source>
</evidence>
<feature type="transmembrane region" description="Helical" evidence="1">
    <location>
        <begin position="180"/>
        <end position="199"/>
    </location>
</feature>
<comment type="caution">
    <text evidence="3">The sequence shown here is derived from an EMBL/GenBank/DDBJ whole genome shotgun (WGS) entry which is preliminary data.</text>
</comment>
<proteinExistence type="predicted"/>
<dbReference type="RefSeq" id="WP_115963793.1">
    <property type="nucleotide sequence ID" value="NZ_CBCRVL010000018.1"/>
</dbReference>
<dbReference type="OrthoDB" id="9779573at2"/>
<reference evidence="3 4" key="1">
    <citation type="journal article" date="2007" name="Int. J. Syst. Evol. Microbiol.">
        <title>Chryseobacterium flavum sp. nov., isolated from polluted soil.</title>
        <authorList>
            <person name="Zhou Y."/>
            <person name="Dong J."/>
            <person name="Wang X."/>
            <person name="Huang X."/>
            <person name="Zhang K.Y."/>
            <person name="Zhang Y.Q."/>
            <person name="Guo Y.F."/>
            <person name="Lai R."/>
            <person name="Li W.J."/>
        </authorList>
    </citation>
    <scope>NUCLEOTIDE SEQUENCE [LARGE SCALE GENOMIC DNA]</scope>
    <source>
        <strain evidence="3 4">KCTC 12877</strain>
    </source>
</reference>
<name>A0A3D9CGQ0_9FLAO</name>
<evidence type="ECO:0000259" key="2">
    <source>
        <dbReference type="Pfam" id="PF02517"/>
    </source>
</evidence>
<feature type="domain" description="CAAX prenyl protease 2/Lysostaphin resistance protein A-like" evidence="2">
    <location>
        <begin position="126"/>
        <end position="217"/>
    </location>
</feature>
<gene>
    <name evidence="3" type="ORF">DRF59_18750</name>
</gene>
<dbReference type="Pfam" id="PF02517">
    <property type="entry name" value="Rce1-like"/>
    <property type="match status" value="1"/>
</dbReference>
<sequence length="233" mass="26523">MSLSGKYSFGVLLAFVLLALVMLYAFPVVSFFTGIKGFSAYSFFLSRIILWIILIIILLYSFFIEKGPFLLKKEKEYPAAFYGKAVSCLYLICVAGAAFLNFLLHIVAYEETSDKLIQFSSVLKNNYFLIIFTCFTAGIMEELLMRGYIQPRLEKIYNSPHTGIIGSALLFGILHSTYGTIGQVMVTSFIGIIFAMFYKLYSNIKVLILCHFLIDFISLMIMNFIDFKHLSVF</sequence>